<dbReference type="EMBL" id="JABVEC010000002">
    <property type="protein sequence ID" value="MBC6464616.1"/>
    <property type="molecule type" value="Genomic_DNA"/>
</dbReference>
<evidence type="ECO:0000313" key="4">
    <source>
        <dbReference type="Proteomes" id="UP000805614"/>
    </source>
</evidence>
<dbReference type="GO" id="GO:0004519">
    <property type="term" value="F:endonuclease activity"/>
    <property type="evidence" value="ECO:0007669"/>
    <property type="project" value="UniProtKB-KW"/>
</dbReference>
<evidence type="ECO:0000256" key="1">
    <source>
        <dbReference type="SAM" id="MobiDB-lite"/>
    </source>
</evidence>
<proteinExistence type="predicted"/>
<feature type="compositionally biased region" description="Basic residues" evidence="1">
    <location>
        <begin position="175"/>
        <end position="194"/>
    </location>
</feature>
<feature type="compositionally biased region" description="Low complexity" evidence="1">
    <location>
        <begin position="57"/>
        <end position="66"/>
    </location>
</feature>
<keyword evidence="3" id="KW-0540">Nuclease</keyword>
<feature type="domain" description="HNH nuclease" evidence="2">
    <location>
        <begin position="197"/>
        <end position="249"/>
    </location>
</feature>
<dbReference type="Pfam" id="PF01844">
    <property type="entry name" value="HNH"/>
    <property type="match status" value="1"/>
</dbReference>
<feature type="compositionally biased region" description="Low complexity" evidence="1">
    <location>
        <begin position="109"/>
        <end position="120"/>
    </location>
</feature>
<name>A0ABR7LIH0_9ACTN</name>
<dbReference type="InterPro" id="IPR003615">
    <property type="entry name" value="HNH_nuc"/>
</dbReference>
<feature type="compositionally biased region" description="Basic and acidic residues" evidence="1">
    <location>
        <begin position="155"/>
        <end position="167"/>
    </location>
</feature>
<sequence length="303" mass="32418">MADIARQIAAARAADPDTDTIWRYSITHPLTGALLYHGTTRPPTLHSDGTTPGETIGRGPTAAATEGRGGARTTKTKTHKKERSSTRPSEARPGSTGPPGSPPNGAGPGRTTTGPAGAKGADWDHHADSGHHEADEAARDQAEQDAGGPTSGSESARENAGGRDRAGRNGTGRAAVRRAAGRRARNGRDRRRFPTSRQRAFVIARDRTCRGPGCRVPASRSEIDHRIPHAHGGPTEVGNLDAECTHCHDLKDAGWKVHRNRYDDTVWTSILGHTYRVPAEPVTPPWAISVLERCLLDHMRGLE</sequence>
<feature type="region of interest" description="Disordered" evidence="1">
    <location>
        <begin position="35"/>
        <end position="196"/>
    </location>
</feature>
<keyword evidence="3" id="KW-0378">Hydrolase</keyword>
<reference evidence="3 4" key="1">
    <citation type="submission" date="2020-06" db="EMBL/GenBank/DDBJ databases">
        <title>Actinomadura xiongansis sp. nov., isolated from soil of Baiyangdian.</title>
        <authorList>
            <person name="Zhang X."/>
        </authorList>
    </citation>
    <scope>NUCLEOTIDE SEQUENCE [LARGE SCALE GENOMIC DNA]</scope>
    <source>
        <strain evidence="3 4">HBUM206468</strain>
    </source>
</reference>
<dbReference type="CDD" id="cd00085">
    <property type="entry name" value="HNHc"/>
    <property type="match status" value="1"/>
</dbReference>
<organism evidence="3 4">
    <name type="scientific">Actinomadura alba</name>
    <dbReference type="NCBI Taxonomy" id="406431"/>
    <lineage>
        <taxon>Bacteria</taxon>
        <taxon>Bacillati</taxon>
        <taxon>Actinomycetota</taxon>
        <taxon>Actinomycetes</taxon>
        <taxon>Streptosporangiales</taxon>
        <taxon>Thermomonosporaceae</taxon>
        <taxon>Actinomadura</taxon>
    </lineage>
</organism>
<feature type="compositionally biased region" description="Basic and acidic residues" evidence="1">
    <location>
        <begin position="121"/>
        <end position="142"/>
    </location>
</feature>
<dbReference type="SMART" id="SM00507">
    <property type="entry name" value="HNHc"/>
    <property type="match status" value="1"/>
</dbReference>
<dbReference type="InterPro" id="IPR002711">
    <property type="entry name" value="HNH"/>
</dbReference>
<evidence type="ECO:0000259" key="2">
    <source>
        <dbReference type="SMART" id="SM00507"/>
    </source>
</evidence>
<dbReference type="Proteomes" id="UP000805614">
    <property type="component" value="Unassembled WGS sequence"/>
</dbReference>
<keyword evidence="3" id="KW-0255">Endonuclease</keyword>
<protein>
    <submittedName>
        <fullName evidence="3">HNH endonuclease</fullName>
    </submittedName>
</protein>
<comment type="caution">
    <text evidence="3">The sequence shown here is derived from an EMBL/GenBank/DDBJ whole genome shotgun (WGS) entry which is preliminary data.</text>
</comment>
<accession>A0ABR7LIH0</accession>
<gene>
    <name evidence="3" type="ORF">HKK74_03760</name>
</gene>
<dbReference type="Gene3D" id="1.10.30.50">
    <property type="match status" value="1"/>
</dbReference>
<evidence type="ECO:0000313" key="3">
    <source>
        <dbReference type="EMBL" id="MBC6464616.1"/>
    </source>
</evidence>
<keyword evidence="4" id="KW-1185">Reference proteome</keyword>